<evidence type="ECO:0000313" key="4">
    <source>
        <dbReference type="Proteomes" id="UP000256964"/>
    </source>
</evidence>
<dbReference type="EMBL" id="KZ857607">
    <property type="protein sequence ID" value="RDX39962.1"/>
    <property type="molecule type" value="Genomic_DNA"/>
</dbReference>
<gene>
    <name evidence="3" type="ORF">OH76DRAFT_1490695</name>
</gene>
<feature type="compositionally biased region" description="Basic and acidic residues" evidence="2">
    <location>
        <begin position="156"/>
        <end position="194"/>
    </location>
</feature>
<feature type="compositionally biased region" description="Gly residues" evidence="2">
    <location>
        <begin position="350"/>
        <end position="359"/>
    </location>
</feature>
<feature type="region of interest" description="Disordered" evidence="2">
    <location>
        <begin position="39"/>
        <end position="84"/>
    </location>
</feature>
<name>A0A371CI48_9APHY</name>
<feature type="compositionally biased region" description="Acidic residues" evidence="2">
    <location>
        <begin position="296"/>
        <end position="319"/>
    </location>
</feature>
<protein>
    <submittedName>
        <fullName evidence="3">Uncharacterized protein</fullName>
    </submittedName>
</protein>
<dbReference type="AlphaFoldDB" id="A0A371CI48"/>
<evidence type="ECO:0000256" key="2">
    <source>
        <dbReference type="SAM" id="MobiDB-lite"/>
    </source>
</evidence>
<feature type="compositionally biased region" description="Basic and acidic residues" evidence="2">
    <location>
        <begin position="331"/>
        <end position="349"/>
    </location>
</feature>
<reference evidence="3 4" key="1">
    <citation type="journal article" date="2018" name="Biotechnol. Biofuels">
        <title>Integrative visual omics of the white-rot fungus Polyporus brumalis exposes the biotechnological potential of its oxidative enzymes for delignifying raw plant biomass.</title>
        <authorList>
            <person name="Miyauchi S."/>
            <person name="Rancon A."/>
            <person name="Drula E."/>
            <person name="Hage H."/>
            <person name="Chaduli D."/>
            <person name="Favel A."/>
            <person name="Grisel S."/>
            <person name="Henrissat B."/>
            <person name="Herpoel-Gimbert I."/>
            <person name="Ruiz-Duenas F.J."/>
            <person name="Chevret D."/>
            <person name="Hainaut M."/>
            <person name="Lin J."/>
            <person name="Wang M."/>
            <person name="Pangilinan J."/>
            <person name="Lipzen A."/>
            <person name="Lesage-Meessen L."/>
            <person name="Navarro D."/>
            <person name="Riley R."/>
            <person name="Grigoriev I.V."/>
            <person name="Zhou S."/>
            <person name="Raouche S."/>
            <person name="Rosso M.N."/>
        </authorList>
    </citation>
    <scope>NUCLEOTIDE SEQUENCE [LARGE SCALE GENOMIC DNA]</scope>
    <source>
        <strain evidence="3 4">BRFM 1820</strain>
    </source>
</reference>
<organism evidence="3 4">
    <name type="scientific">Lentinus brumalis</name>
    <dbReference type="NCBI Taxonomy" id="2498619"/>
    <lineage>
        <taxon>Eukaryota</taxon>
        <taxon>Fungi</taxon>
        <taxon>Dikarya</taxon>
        <taxon>Basidiomycota</taxon>
        <taxon>Agaricomycotina</taxon>
        <taxon>Agaricomycetes</taxon>
        <taxon>Polyporales</taxon>
        <taxon>Polyporaceae</taxon>
        <taxon>Lentinus</taxon>
    </lineage>
</organism>
<dbReference type="Proteomes" id="UP000256964">
    <property type="component" value="Unassembled WGS sequence"/>
</dbReference>
<sequence>MPPKTQDDIAALRLQEAEAQIALARATVEKLEAERMAAEAALRRSEAAEREAEKAKQMKKRTPTKPKSTGTTGGEEPETKPAKVPCSVCVKAGDDCRYKTTGKAASCVRCQEKKTGCTGGTPPDGVRTLKRKSKTVVDSDIEELETPPPPTKKIKKTEETPKAGPSKGKERAHPQPEPEPEVEKIEPKKNREDSLDTRDLFLRVLHEMSGCRSEMRRLHQEVGTLRKEMTAVRSNNEDLRDEMRHLRMEMMMVRQAVRTLDDVRDRTTVLEAYLGPFMQGQCRDHEGLLRVPGVDADPDYEPEAEMSGEESKEGEEGEGTGESSEGSDGQKSGKEPEGADEGSGKEPEGSGKGPEGPGKGPEVQGPKN</sequence>
<keyword evidence="1" id="KW-0175">Coiled coil</keyword>
<accession>A0A371CI48</accession>
<feature type="region of interest" description="Disordered" evidence="2">
    <location>
        <begin position="110"/>
        <end position="194"/>
    </location>
</feature>
<feature type="coiled-coil region" evidence="1">
    <location>
        <begin position="222"/>
        <end position="256"/>
    </location>
</feature>
<evidence type="ECO:0000256" key="1">
    <source>
        <dbReference type="SAM" id="Coils"/>
    </source>
</evidence>
<feature type="region of interest" description="Disordered" evidence="2">
    <location>
        <begin position="289"/>
        <end position="368"/>
    </location>
</feature>
<evidence type="ECO:0000313" key="3">
    <source>
        <dbReference type="EMBL" id="RDX39962.1"/>
    </source>
</evidence>
<feature type="compositionally biased region" description="Basic and acidic residues" evidence="2">
    <location>
        <begin position="39"/>
        <end position="56"/>
    </location>
</feature>
<proteinExistence type="predicted"/>
<keyword evidence="4" id="KW-1185">Reference proteome</keyword>